<reference evidence="2 3" key="1">
    <citation type="submission" date="2013-04" db="EMBL/GenBank/DDBJ databases">
        <title>Draft genome of the heavy metal tolerant bacterium Lysinibacillus sphaericus strain OT4b.31.</title>
        <authorList>
            <person name="Pena-Montenegro T.D."/>
            <person name="Dussan J."/>
        </authorList>
    </citation>
    <scope>NUCLEOTIDE SEQUENCE [LARGE SCALE GENOMIC DNA]</scope>
    <source>
        <strain evidence="2 3">OT4b.31</strain>
    </source>
</reference>
<comment type="caution">
    <text evidence="2">The sequence shown here is derived from an EMBL/GenBank/DDBJ whole genome shotgun (WGS) entry which is preliminary data.</text>
</comment>
<dbReference type="eggNOG" id="ENOG5033FK2">
    <property type="taxonomic scope" value="Bacteria"/>
</dbReference>
<proteinExistence type="predicted"/>
<dbReference type="AlphaFoldDB" id="R7Z7M2"/>
<evidence type="ECO:0000313" key="2">
    <source>
        <dbReference type="EMBL" id="EON70175.1"/>
    </source>
</evidence>
<dbReference type="OrthoDB" id="2455209at2"/>
<dbReference type="Proteomes" id="UP000013911">
    <property type="component" value="Unassembled WGS sequence"/>
</dbReference>
<dbReference type="RefSeq" id="WP_010861457.1">
    <property type="nucleotide sequence ID" value="NZ_KB933431.1"/>
</dbReference>
<name>R7Z7M2_LYSSH</name>
<gene>
    <name evidence="2" type="ORF">H131_22835</name>
</gene>
<keyword evidence="1" id="KW-0472">Membrane</keyword>
<accession>R7Z7M2</accession>
<keyword evidence="1" id="KW-1133">Transmembrane helix</keyword>
<sequence>MTIFRNKYFAGVLWILVIVLFGVAFLTISSSYFNTKQINFASTRCYEKGGKVILEIHNNFTSEYSFECKK</sequence>
<evidence type="ECO:0000256" key="1">
    <source>
        <dbReference type="SAM" id="Phobius"/>
    </source>
</evidence>
<dbReference type="HOGENOM" id="CLU_2753064_0_0_9"/>
<evidence type="ECO:0000313" key="3">
    <source>
        <dbReference type="Proteomes" id="UP000013911"/>
    </source>
</evidence>
<protein>
    <submittedName>
        <fullName evidence="2">Uncharacterized protein</fullName>
    </submittedName>
</protein>
<keyword evidence="1" id="KW-0812">Transmembrane</keyword>
<feature type="transmembrane region" description="Helical" evidence="1">
    <location>
        <begin position="12"/>
        <end position="33"/>
    </location>
</feature>
<organism evidence="2 3">
    <name type="scientific">Lysinibacillus sphaericus OT4b.31</name>
    <dbReference type="NCBI Taxonomy" id="1285586"/>
    <lineage>
        <taxon>Bacteria</taxon>
        <taxon>Bacillati</taxon>
        <taxon>Bacillota</taxon>
        <taxon>Bacilli</taxon>
        <taxon>Bacillales</taxon>
        <taxon>Bacillaceae</taxon>
        <taxon>Lysinibacillus</taxon>
    </lineage>
</organism>
<dbReference type="EMBL" id="AQPX01000056">
    <property type="protein sequence ID" value="EON70175.1"/>
    <property type="molecule type" value="Genomic_DNA"/>
</dbReference>